<organism evidence="1">
    <name type="scientific">Thermodesulfatator atlanticus</name>
    <dbReference type="NCBI Taxonomy" id="501497"/>
    <lineage>
        <taxon>Bacteria</taxon>
        <taxon>Pseudomonadati</taxon>
        <taxon>Thermodesulfobacteriota</taxon>
        <taxon>Thermodesulfobacteria</taxon>
        <taxon>Thermodesulfobacteriales</taxon>
        <taxon>Thermodesulfatatoraceae</taxon>
        <taxon>Thermodesulfatator</taxon>
    </lineage>
</organism>
<protein>
    <recommendedName>
        <fullName evidence="2">Penicillin-binding protein activator LpoB</fullName>
    </recommendedName>
</protein>
<dbReference type="AlphaFoldDB" id="A0A7V5P1J7"/>
<dbReference type="EMBL" id="DROK01000292">
    <property type="protein sequence ID" value="HHI98140.1"/>
    <property type="molecule type" value="Genomic_DNA"/>
</dbReference>
<proteinExistence type="predicted"/>
<evidence type="ECO:0008006" key="2">
    <source>
        <dbReference type="Google" id="ProtNLM"/>
    </source>
</evidence>
<reference evidence="1" key="1">
    <citation type="journal article" date="2020" name="mSystems">
        <title>Genome- and Community-Level Interaction Insights into Carbon Utilization and Element Cycling Functions of Hydrothermarchaeota in Hydrothermal Sediment.</title>
        <authorList>
            <person name="Zhou Z."/>
            <person name="Liu Y."/>
            <person name="Xu W."/>
            <person name="Pan J."/>
            <person name="Luo Z.H."/>
            <person name="Li M."/>
        </authorList>
    </citation>
    <scope>NUCLEOTIDE SEQUENCE [LARGE SCALE GENOMIC DNA]</scope>
    <source>
        <strain evidence="1">HyVt-533</strain>
    </source>
</reference>
<comment type="caution">
    <text evidence="1">The sequence shown here is derived from an EMBL/GenBank/DDBJ whole genome shotgun (WGS) entry which is preliminary data.</text>
</comment>
<dbReference type="Pfam" id="PF13036">
    <property type="entry name" value="LpoB"/>
    <property type="match status" value="1"/>
</dbReference>
<gene>
    <name evidence="1" type="ORF">ENJ96_09890</name>
</gene>
<sequence length="191" mass="21256">MQAKGRIVIILFLSFLVISGCAPKQKIDYFLREGVDPHYIRKVAVLKFENNSQESFAAERVRNIVMTEILALGLFDVVDKALVDMVLEEEALSDKILLDKAALRRLAKKLGSQGLITGSVDTYEIAREGTYSYPIIAVTLRLIDGATGEVIWQASGNISGYSTLGRLLGLRPKDPTQLTFELVRRLLETLK</sequence>
<dbReference type="Gene3D" id="3.40.50.10610">
    <property type="entry name" value="ABC-type transport auxiliary lipoprotein component"/>
    <property type="match status" value="1"/>
</dbReference>
<accession>A0A7V5P1J7</accession>
<evidence type="ECO:0000313" key="1">
    <source>
        <dbReference type="EMBL" id="HHI98140.1"/>
    </source>
</evidence>
<dbReference type="InterPro" id="IPR014094">
    <property type="entry name" value="LpoB"/>
</dbReference>
<dbReference type="PROSITE" id="PS51257">
    <property type="entry name" value="PROKAR_LIPOPROTEIN"/>
    <property type="match status" value="1"/>
</dbReference>
<name>A0A7V5P1J7_9BACT</name>
<dbReference type="Proteomes" id="UP000886101">
    <property type="component" value="Unassembled WGS sequence"/>
</dbReference>